<accession>A0A967E9A4</accession>
<evidence type="ECO:0000313" key="2">
    <source>
        <dbReference type="Proteomes" id="UP000744769"/>
    </source>
</evidence>
<dbReference type="Proteomes" id="UP000744769">
    <property type="component" value="Unassembled WGS sequence"/>
</dbReference>
<organism evidence="1 2">
    <name type="scientific">Metallococcus carri</name>
    <dbReference type="NCBI Taxonomy" id="1656884"/>
    <lineage>
        <taxon>Bacteria</taxon>
        <taxon>Bacillati</taxon>
        <taxon>Actinomycetota</taxon>
        <taxon>Actinomycetes</taxon>
        <taxon>Micrococcales</taxon>
        <taxon>Dermacoccaceae</taxon>
        <taxon>Metallococcus</taxon>
    </lineage>
</organism>
<sequence length="382" mass="40352">MTDLPALISRYAERFATLGGGTHHISSPLGAWLVLALVAPAAEGDDQQQLLDALGTDARSAQRAAAELLAEPHPAVVAAAAAWTDPSSARLIQWSGSLPKTVETGAIPSQAAADDWAREKTLGLIERFPVELRELVVVLASALATRISWSIPFEFADASELRGPWSRELDRVLHAGPSYAHHTAIVDTDRAGLVGIHTAQGEDLAVTSVIADESVPPADVLAAAHEIATSDVAEVSLFDLPQGEHPLWTITEEESTWSGEHLEAVLPAWSARSQHQLLDLPQLGFGAAGRTLQHLAGDGGPVEAIQSAVARFHREGFEAAALTVAAVAAGVPMARPGPYRTGVVRFSHPYAVVATALAGEDDRWDGLPVFAAWVAEPENAQD</sequence>
<dbReference type="InterPro" id="IPR036186">
    <property type="entry name" value="Serpin_sf"/>
</dbReference>
<reference evidence="1" key="1">
    <citation type="submission" date="2020-03" db="EMBL/GenBank/DDBJ databases">
        <title>Draft sequencing of Calidifontibacter sp. DB0510.</title>
        <authorList>
            <person name="Kim D.-U."/>
        </authorList>
    </citation>
    <scope>NUCLEOTIDE SEQUENCE</scope>
    <source>
        <strain evidence="1">DB0510</strain>
    </source>
</reference>
<dbReference type="SUPFAM" id="SSF56574">
    <property type="entry name" value="Serpins"/>
    <property type="match status" value="1"/>
</dbReference>
<dbReference type="InterPro" id="IPR042178">
    <property type="entry name" value="Serpin_sf_1"/>
</dbReference>
<name>A0A967E9A4_9MICO</name>
<dbReference type="AlphaFoldDB" id="A0A967E9A4"/>
<dbReference type="EMBL" id="JAAOIV010000007">
    <property type="protein sequence ID" value="NHN56162.1"/>
    <property type="molecule type" value="Genomic_DNA"/>
</dbReference>
<evidence type="ECO:0008006" key="3">
    <source>
        <dbReference type="Google" id="ProtNLM"/>
    </source>
</evidence>
<comment type="caution">
    <text evidence="1">The sequence shown here is derived from an EMBL/GenBank/DDBJ whole genome shotgun (WGS) entry which is preliminary data.</text>
</comment>
<gene>
    <name evidence="1" type="ORF">G9U51_10270</name>
</gene>
<evidence type="ECO:0000313" key="1">
    <source>
        <dbReference type="EMBL" id="NHN56162.1"/>
    </source>
</evidence>
<proteinExistence type="predicted"/>
<keyword evidence="2" id="KW-1185">Reference proteome</keyword>
<dbReference type="Gene3D" id="3.30.497.10">
    <property type="entry name" value="Antithrombin, subunit I, domain 2"/>
    <property type="match status" value="1"/>
</dbReference>
<protein>
    <recommendedName>
        <fullName evidence="3">Serpin domain-containing protein</fullName>
    </recommendedName>
</protein>
<dbReference type="RefSeq" id="WP_166196672.1">
    <property type="nucleotide sequence ID" value="NZ_JAAOIV010000007.1"/>
</dbReference>